<gene>
    <name evidence="1" type="ORF">C8F04DRAFT_1249133</name>
</gene>
<dbReference type="AlphaFoldDB" id="A0AAD6TFU6"/>
<evidence type="ECO:0000313" key="2">
    <source>
        <dbReference type="Proteomes" id="UP001218188"/>
    </source>
</evidence>
<organism evidence="1 2">
    <name type="scientific">Mycena alexandri</name>
    <dbReference type="NCBI Taxonomy" id="1745969"/>
    <lineage>
        <taxon>Eukaryota</taxon>
        <taxon>Fungi</taxon>
        <taxon>Dikarya</taxon>
        <taxon>Basidiomycota</taxon>
        <taxon>Agaricomycotina</taxon>
        <taxon>Agaricomycetes</taxon>
        <taxon>Agaricomycetidae</taxon>
        <taxon>Agaricales</taxon>
        <taxon>Marasmiineae</taxon>
        <taxon>Mycenaceae</taxon>
        <taxon>Mycena</taxon>
    </lineage>
</organism>
<dbReference type="SUPFAM" id="SSF81383">
    <property type="entry name" value="F-box domain"/>
    <property type="match status" value="1"/>
</dbReference>
<dbReference type="EMBL" id="JARJCM010000004">
    <property type="protein sequence ID" value="KAJ7045751.1"/>
    <property type="molecule type" value="Genomic_DNA"/>
</dbReference>
<dbReference type="SUPFAM" id="SSF52047">
    <property type="entry name" value="RNI-like"/>
    <property type="match status" value="1"/>
</dbReference>
<dbReference type="InterPro" id="IPR036047">
    <property type="entry name" value="F-box-like_dom_sf"/>
</dbReference>
<dbReference type="Gene3D" id="3.80.10.10">
    <property type="entry name" value="Ribonuclease Inhibitor"/>
    <property type="match status" value="1"/>
</dbReference>
<reference evidence="1" key="1">
    <citation type="submission" date="2023-03" db="EMBL/GenBank/DDBJ databases">
        <title>Massive genome expansion in bonnet fungi (Mycena s.s.) driven by repeated elements and novel gene families across ecological guilds.</title>
        <authorList>
            <consortium name="Lawrence Berkeley National Laboratory"/>
            <person name="Harder C.B."/>
            <person name="Miyauchi S."/>
            <person name="Viragh M."/>
            <person name="Kuo A."/>
            <person name="Thoen E."/>
            <person name="Andreopoulos B."/>
            <person name="Lu D."/>
            <person name="Skrede I."/>
            <person name="Drula E."/>
            <person name="Henrissat B."/>
            <person name="Morin E."/>
            <person name="Kohler A."/>
            <person name="Barry K."/>
            <person name="LaButti K."/>
            <person name="Morin E."/>
            <person name="Salamov A."/>
            <person name="Lipzen A."/>
            <person name="Mereny Z."/>
            <person name="Hegedus B."/>
            <person name="Baldrian P."/>
            <person name="Stursova M."/>
            <person name="Weitz H."/>
            <person name="Taylor A."/>
            <person name="Grigoriev I.V."/>
            <person name="Nagy L.G."/>
            <person name="Martin F."/>
            <person name="Kauserud H."/>
        </authorList>
    </citation>
    <scope>NUCLEOTIDE SEQUENCE</scope>
    <source>
        <strain evidence="1">CBHHK200</strain>
    </source>
</reference>
<keyword evidence="2" id="KW-1185">Reference proteome</keyword>
<protein>
    <recommendedName>
        <fullName evidence="3">F-box domain-containing protein</fullName>
    </recommendedName>
</protein>
<evidence type="ECO:0008006" key="3">
    <source>
        <dbReference type="Google" id="ProtNLM"/>
    </source>
</evidence>
<comment type="caution">
    <text evidence="1">The sequence shown here is derived from an EMBL/GenBank/DDBJ whole genome shotgun (WGS) entry which is preliminary data.</text>
</comment>
<dbReference type="Proteomes" id="UP001218188">
    <property type="component" value="Unassembled WGS sequence"/>
</dbReference>
<proteinExistence type="predicted"/>
<sequence>MTLLPAEVAELIIDRCDHLGALSCCSLVCKAWHTRARFCLFSGPVKVVGTTKIEAFVATLQNPLCSLHPYVHSLSIYDWSNSRPLLNYVIPALVGLSNLTSLDIDIEKALLADEANALFCTHFRSIRHLTLRIIFATCADAVNLVCSFPLLETLRLHSRWIGSSPPPIASLPVNLHTLDLGCFLYDVLNWLLSCPPSAAISSVHLRDVSVRDLETVFQYVRFVATTLKSLIICFLGPSENITDLNLGIIDLPELRSLEISGRYSRVHMIVRLLSHIRAPLEHISFYSFLSINPSSVAWAELEERLSGPAYPRLRKVTISTRPHLQRAIQAKIPRLHQLGVLEVVFPEKLDY</sequence>
<accession>A0AAD6TFU6</accession>
<evidence type="ECO:0000313" key="1">
    <source>
        <dbReference type="EMBL" id="KAJ7045751.1"/>
    </source>
</evidence>
<dbReference type="InterPro" id="IPR032675">
    <property type="entry name" value="LRR_dom_sf"/>
</dbReference>
<name>A0AAD6TFU6_9AGAR</name>